<proteinExistence type="predicted"/>
<name>A0A1V3WDW3_MYCKA</name>
<keyword evidence="1" id="KW-0378">Hydrolase</keyword>
<evidence type="ECO:0000313" key="1">
    <source>
        <dbReference type="EMBL" id="OOK65163.1"/>
    </source>
</evidence>
<keyword evidence="1" id="KW-0347">Helicase</keyword>
<gene>
    <name evidence="1" type="ORF">BZL29_7972</name>
</gene>
<keyword evidence="1" id="KW-0067">ATP-binding</keyword>
<keyword evidence="1" id="KW-0547">Nucleotide-binding</keyword>
<dbReference type="GO" id="GO:0004386">
    <property type="term" value="F:helicase activity"/>
    <property type="evidence" value="ECO:0007669"/>
    <property type="project" value="UniProtKB-KW"/>
</dbReference>
<evidence type="ECO:0000313" key="2">
    <source>
        <dbReference type="Proteomes" id="UP000188532"/>
    </source>
</evidence>
<dbReference type="EMBL" id="MVBN01000011">
    <property type="protein sequence ID" value="OOK65163.1"/>
    <property type="molecule type" value="Genomic_DNA"/>
</dbReference>
<dbReference type="Proteomes" id="UP000188532">
    <property type="component" value="Unassembled WGS sequence"/>
</dbReference>
<organism evidence="1 2">
    <name type="scientific">Mycobacterium kansasii</name>
    <dbReference type="NCBI Taxonomy" id="1768"/>
    <lineage>
        <taxon>Bacteria</taxon>
        <taxon>Bacillati</taxon>
        <taxon>Actinomycetota</taxon>
        <taxon>Actinomycetes</taxon>
        <taxon>Mycobacteriales</taxon>
        <taxon>Mycobacteriaceae</taxon>
        <taxon>Mycobacterium</taxon>
    </lineage>
</organism>
<sequence length="226" mass="24592">MLTFGELKAAAAGNDLLLRQHELESRVRALRLAHVTVAQNVRTLLHQAAAAETAAEAARARVKRLEAFAEHRNGMGEIDLARVAADACRQRDPKDYRFGLRARWGDGRVSVRTVDTDPGRRLELSFDHRVLWAEPLPGKVRRRGAAAVQAWAEAMVAAWVAAVDREVEQTRGRVDAALRQAQDARTAAAATDVGEPADLVAARAELAEVNEAIDNALNEESRPAAA</sequence>
<comment type="caution">
    <text evidence="1">The sequence shown here is derived from an EMBL/GenBank/DDBJ whole genome shotgun (WGS) entry which is preliminary data.</text>
</comment>
<dbReference type="AlphaFoldDB" id="A0A1V3WDW3"/>
<protein>
    <submittedName>
        <fullName evidence="1">Helicase domain protein</fullName>
    </submittedName>
</protein>
<accession>A0A1V3WDW3</accession>
<reference evidence="1 2" key="1">
    <citation type="submission" date="2017-02" db="EMBL/GenBank/DDBJ databases">
        <title>Complete genome sequences of Mycobacterium kansasii strains isolated from rhesus macaques.</title>
        <authorList>
            <person name="Panda A."/>
            <person name="Nagaraj S."/>
            <person name="Zhao X."/>
            <person name="Tettelin H."/>
            <person name="Detolla L.J."/>
        </authorList>
    </citation>
    <scope>NUCLEOTIDE SEQUENCE [LARGE SCALE GENOMIC DNA]</scope>
    <source>
        <strain evidence="1 2">11-3469</strain>
    </source>
</reference>